<dbReference type="Gene3D" id="6.10.340.10">
    <property type="match status" value="1"/>
</dbReference>
<dbReference type="InterPro" id="IPR035965">
    <property type="entry name" value="PAS-like_dom_sf"/>
</dbReference>
<dbReference type="Pfam" id="PF00672">
    <property type="entry name" value="HAMP"/>
    <property type="match status" value="1"/>
</dbReference>
<feature type="coiled-coil region" evidence="1">
    <location>
        <begin position="492"/>
        <end position="526"/>
    </location>
</feature>
<comment type="caution">
    <text evidence="4">The sequence shown here is derived from an EMBL/GenBank/DDBJ whole genome shotgun (WGS) entry which is preliminary data.</text>
</comment>
<dbReference type="Proteomes" id="UP001597112">
    <property type="component" value="Unassembled WGS sequence"/>
</dbReference>
<feature type="coiled-coil region" evidence="1">
    <location>
        <begin position="648"/>
        <end position="790"/>
    </location>
</feature>
<keyword evidence="1" id="KW-0175">Coiled coil</keyword>
<evidence type="ECO:0000256" key="1">
    <source>
        <dbReference type="SAM" id="Coils"/>
    </source>
</evidence>
<dbReference type="Pfam" id="PF08448">
    <property type="entry name" value="PAS_4"/>
    <property type="match status" value="1"/>
</dbReference>
<dbReference type="SUPFAM" id="SSF55781">
    <property type="entry name" value="GAF domain-like"/>
    <property type="match status" value="1"/>
</dbReference>
<evidence type="ECO:0000313" key="4">
    <source>
        <dbReference type="EMBL" id="MFD0998608.1"/>
    </source>
</evidence>
<keyword evidence="2" id="KW-0812">Transmembrane</keyword>
<dbReference type="InterPro" id="IPR013656">
    <property type="entry name" value="PAS_4"/>
</dbReference>
<dbReference type="InterPro" id="IPR003660">
    <property type="entry name" value="HAMP_dom"/>
</dbReference>
<dbReference type="InterPro" id="IPR003018">
    <property type="entry name" value="GAF"/>
</dbReference>
<dbReference type="InterPro" id="IPR029016">
    <property type="entry name" value="GAF-like_dom_sf"/>
</dbReference>
<dbReference type="PROSITE" id="PS50885">
    <property type="entry name" value="HAMP"/>
    <property type="match status" value="1"/>
</dbReference>
<dbReference type="PROSITE" id="PS51257">
    <property type="entry name" value="PROKAR_LIPOPROTEIN"/>
    <property type="match status" value="1"/>
</dbReference>
<name>A0ABW3JZZ9_9BACT</name>
<dbReference type="NCBIfam" id="TIGR00229">
    <property type="entry name" value="sensory_box"/>
    <property type="match status" value="1"/>
</dbReference>
<dbReference type="Gene3D" id="3.30.450.20">
    <property type="entry name" value="PAS domain"/>
    <property type="match status" value="1"/>
</dbReference>
<keyword evidence="2" id="KW-1133">Transmembrane helix</keyword>
<dbReference type="SMART" id="SM00065">
    <property type="entry name" value="GAF"/>
    <property type="match status" value="1"/>
</dbReference>
<proteinExistence type="predicted"/>
<sequence>MKLKFKLSYQISAGYLVIVLVAIIAIVSCFSALERNKDLDTRIQQVYMPFYFSLKDLDALLANSYRLTSRWVAHEDSNQEKQELRTIHKTQYFEVKQNLDEILKNSSLASDRQAIQELFSDFQTVISAQNELMSLLKNDSSYLNTESFDRAHRVFEQKVTPQTRQLRDKLDTHIHNLDTTIDEVRADKQHAYTRVVITLIVMLAMFIGIAGMAYFFSITRVVDPIIELKKVIREVGEGSKAKVAFEKRNDEIGQIGQALASLTEGMNSKLVFAEKIGKGEYDTDFELQSDRDAMGKALLDMRDNLKRNTETERQRNWSIAGLADFAEIIRSQDDSQTLADTIISNIVRYTNSNQGSLFVVQDSAEGEEEHLLLYSCYAWDKKKFEEKKIYKGQGLVGQCWQEGNPVFLTQVPANYVHITSGLGYATPRSIFIVPLKINEAIYGVLELASFEPYPQHKQEFIVKVCENIAAAIASAKNAEQTRHLLEVSRLQTENLHAQEEEMRQNMEELAATQEEMQRILTETQNKERYLRDLMNASTDAIVTFDREYRVIHFNTAMQKSFEAEGIRLQEKSNFLLLSNNTKDPDWKKIYDRALTGETIHKEITLRDRHFIVQYVPMRDDSNHVFAVALFSKDVTDITKAKLEVDRLLNESRLKEVELRDTMDRLQATMESDAKRSRELERNTSQLEAQKQMMLKAIEKLKEKEKETQAQEEELRQTMEELQSTLEGEANRSRELERSAAQMKAQEQMMLKTITKLKEKENETQAQAEQIRLKEEQLKAQEDVLRQMMEELQSGGVK</sequence>
<dbReference type="SUPFAM" id="SSF55785">
    <property type="entry name" value="PYP-like sensor domain (PAS domain)"/>
    <property type="match status" value="1"/>
</dbReference>
<dbReference type="EMBL" id="JBHTKA010000001">
    <property type="protein sequence ID" value="MFD0998608.1"/>
    <property type="molecule type" value="Genomic_DNA"/>
</dbReference>
<feature type="transmembrane region" description="Helical" evidence="2">
    <location>
        <begin position="195"/>
        <end position="216"/>
    </location>
</feature>
<keyword evidence="2" id="KW-0472">Membrane</keyword>
<gene>
    <name evidence="4" type="ORF">ACFQ21_04790</name>
</gene>
<dbReference type="RefSeq" id="WP_377575580.1">
    <property type="nucleotide sequence ID" value="NZ_JBHTKA010000001.1"/>
</dbReference>
<feature type="transmembrane region" description="Helical" evidence="2">
    <location>
        <begin position="12"/>
        <end position="33"/>
    </location>
</feature>
<protein>
    <submittedName>
        <fullName evidence="4">GAF domain-containing protein</fullName>
    </submittedName>
</protein>
<evidence type="ECO:0000259" key="3">
    <source>
        <dbReference type="PROSITE" id="PS50885"/>
    </source>
</evidence>
<reference evidence="5" key="1">
    <citation type="journal article" date="2019" name="Int. J. Syst. Evol. Microbiol.">
        <title>The Global Catalogue of Microorganisms (GCM) 10K type strain sequencing project: providing services to taxonomists for standard genome sequencing and annotation.</title>
        <authorList>
            <consortium name="The Broad Institute Genomics Platform"/>
            <consortium name="The Broad Institute Genome Sequencing Center for Infectious Disease"/>
            <person name="Wu L."/>
            <person name="Ma J."/>
        </authorList>
    </citation>
    <scope>NUCLEOTIDE SEQUENCE [LARGE SCALE GENOMIC DNA]</scope>
    <source>
        <strain evidence="5">CCUG 58938</strain>
    </source>
</reference>
<dbReference type="InterPro" id="IPR000014">
    <property type="entry name" value="PAS"/>
</dbReference>
<accession>A0ABW3JZZ9</accession>
<organism evidence="4 5">
    <name type="scientific">Ohtaekwangia kribbensis</name>
    <dbReference type="NCBI Taxonomy" id="688913"/>
    <lineage>
        <taxon>Bacteria</taxon>
        <taxon>Pseudomonadati</taxon>
        <taxon>Bacteroidota</taxon>
        <taxon>Cytophagia</taxon>
        <taxon>Cytophagales</taxon>
        <taxon>Fulvivirgaceae</taxon>
        <taxon>Ohtaekwangia</taxon>
    </lineage>
</organism>
<feature type="domain" description="HAMP" evidence="3">
    <location>
        <begin position="219"/>
        <end position="271"/>
    </location>
</feature>
<dbReference type="Pfam" id="PF13185">
    <property type="entry name" value="GAF_2"/>
    <property type="match status" value="1"/>
</dbReference>
<keyword evidence="5" id="KW-1185">Reference proteome</keyword>
<dbReference type="Gene3D" id="3.30.450.40">
    <property type="match status" value="1"/>
</dbReference>
<evidence type="ECO:0000256" key="2">
    <source>
        <dbReference type="SAM" id="Phobius"/>
    </source>
</evidence>
<evidence type="ECO:0000313" key="5">
    <source>
        <dbReference type="Proteomes" id="UP001597112"/>
    </source>
</evidence>